<keyword evidence="1" id="KW-0812">Transmembrane</keyword>
<dbReference type="PANTHER" id="PTHR32063:SF0">
    <property type="entry name" value="SWARMING MOTILITY PROTEIN SWRC"/>
    <property type="match status" value="1"/>
</dbReference>
<evidence type="ECO:0000256" key="1">
    <source>
        <dbReference type="SAM" id="Phobius"/>
    </source>
</evidence>
<dbReference type="Pfam" id="PF00873">
    <property type="entry name" value="ACR_tran"/>
    <property type="match status" value="1"/>
</dbReference>
<gene>
    <name evidence="2" type="ORF">MNBD_GAMMA15-1360</name>
</gene>
<feature type="transmembrane region" description="Helical" evidence="1">
    <location>
        <begin position="386"/>
        <end position="411"/>
    </location>
</feature>
<dbReference type="Gene3D" id="3.30.70.1430">
    <property type="entry name" value="Multidrug efflux transporter AcrB pore domain"/>
    <property type="match status" value="2"/>
</dbReference>
<feature type="transmembrane region" description="Helical" evidence="1">
    <location>
        <begin position="521"/>
        <end position="539"/>
    </location>
</feature>
<feature type="transmembrane region" description="Helical" evidence="1">
    <location>
        <begin position="360"/>
        <end position="380"/>
    </location>
</feature>
<feature type="transmembrane region" description="Helical" evidence="1">
    <location>
        <begin position="463"/>
        <end position="486"/>
    </location>
</feature>
<dbReference type="AlphaFoldDB" id="A0A3B0YZL1"/>
<proteinExistence type="predicted"/>
<dbReference type="InterPro" id="IPR001036">
    <property type="entry name" value="Acrflvin-R"/>
</dbReference>
<dbReference type="PANTHER" id="PTHR32063">
    <property type="match status" value="1"/>
</dbReference>
<feature type="transmembrane region" description="Helical" evidence="1">
    <location>
        <begin position="946"/>
        <end position="967"/>
    </location>
</feature>
<dbReference type="EMBL" id="UOFN01000034">
    <property type="protein sequence ID" value="VAW74394.1"/>
    <property type="molecule type" value="Genomic_DNA"/>
</dbReference>
<dbReference type="SUPFAM" id="SSF82866">
    <property type="entry name" value="Multidrug efflux transporter AcrB transmembrane domain"/>
    <property type="match status" value="2"/>
</dbReference>
<feature type="transmembrane region" description="Helical" evidence="1">
    <location>
        <begin position="979"/>
        <end position="1002"/>
    </location>
</feature>
<evidence type="ECO:0000313" key="2">
    <source>
        <dbReference type="EMBL" id="VAW74394.1"/>
    </source>
</evidence>
<organism evidence="2">
    <name type="scientific">hydrothermal vent metagenome</name>
    <dbReference type="NCBI Taxonomy" id="652676"/>
    <lineage>
        <taxon>unclassified sequences</taxon>
        <taxon>metagenomes</taxon>
        <taxon>ecological metagenomes</taxon>
    </lineage>
</organism>
<dbReference type="PRINTS" id="PR00702">
    <property type="entry name" value="ACRIFLAVINRP"/>
</dbReference>
<feature type="transmembrane region" description="Helical" evidence="1">
    <location>
        <begin position="842"/>
        <end position="860"/>
    </location>
</feature>
<feature type="transmembrane region" description="Helical" evidence="1">
    <location>
        <begin position="423"/>
        <end position="451"/>
    </location>
</feature>
<keyword evidence="1" id="KW-0472">Membrane</keyword>
<dbReference type="GO" id="GO:0005886">
    <property type="term" value="C:plasma membrane"/>
    <property type="evidence" value="ECO:0007669"/>
    <property type="project" value="TreeGrafter"/>
</dbReference>
<feature type="transmembrane region" description="Helical" evidence="1">
    <location>
        <begin position="334"/>
        <end position="353"/>
    </location>
</feature>
<dbReference type="InterPro" id="IPR027463">
    <property type="entry name" value="AcrB_DN_DC_subdom"/>
</dbReference>
<dbReference type="Gene3D" id="3.30.70.1320">
    <property type="entry name" value="Multidrug efflux transporter AcrB pore domain like"/>
    <property type="match status" value="1"/>
</dbReference>
<dbReference type="GO" id="GO:0042910">
    <property type="term" value="F:xenobiotic transmembrane transporter activity"/>
    <property type="evidence" value="ECO:0007669"/>
    <property type="project" value="TreeGrafter"/>
</dbReference>
<dbReference type="Gene3D" id="3.30.70.1440">
    <property type="entry name" value="Multidrug efflux transporter AcrB pore domain"/>
    <property type="match status" value="1"/>
</dbReference>
<reference evidence="2" key="1">
    <citation type="submission" date="2018-06" db="EMBL/GenBank/DDBJ databases">
        <authorList>
            <person name="Zhirakovskaya E."/>
        </authorList>
    </citation>
    <scope>NUCLEOTIDE SEQUENCE</scope>
</reference>
<dbReference type="SUPFAM" id="SSF82714">
    <property type="entry name" value="Multidrug efflux transporter AcrB TolC docking domain, DN and DC subdomains"/>
    <property type="match status" value="2"/>
</dbReference>
<dbReference type="Gene3D" id="3.30.2090.10">
    <property type="entry name" value="Multidrug efflux transporter AcrB TolC docking domain, DN and DC subdomains"/>
    <property type="match status" value="2"/>
</dbReference>
<protein>
    <submittedName>
        <fullName evidence="2">Acriflavin resistance protein</fullName>
    </submittedName>
</protein>
<feature type="transmembrane region" description="Helical" evidence="1">
    <location>
        <begin position="12"/>
        <end position="32"/>
    </location>
</feature>
<name>A0A3B0YZL1_9ZZZZ</name>
<feature type="transmembrane region" description="Helical" evidence="1">
    <location>
        <begin position="902"/>
        <end position="925"/>
    </location>
</feature>
<accession>A0A3B0YZL1</accession>
<dbReference type="Gene3D" id="1.20.1640.10">
    <property type="entry name" value="Multidrug efflux transporter AcrB transmembrane domain"/>
    <property type="match status" value="2"/>
</dbReference>
<sequence>MNLTRYALGNPVAALVAALMVILFGMISLGRLPVQLTPEVERPEITITTGWRSAAPEEIESEILEPQEKALRGTPGMTEMLSRAQRGRGRVTLSFETGTDLQRALIDVLNRLNRVGGYPEDVVEPQLSTIGARNRPVAWFILKPLPGNDRDVSSYYRFVEDLIQTRFERVPGVARSEIRGGREKELRITFDPYRLAALGVDLPAVAARVGRNEDVSAGQMDVGKRRYTIRFAGTYPVSQFGELVVDWREGRPVLLRDVARVELLPVDRESLVINQGERAIAVNAYRESGVNVLQVMKALQQAAAELEEPLQQAGLSIQQVYDETVYIHNSIEMLSGNLAAGVLLAIGVLWWFFRRIRATLVVAVAIPLCLAFAFIVLDVSGHTLNIISLAGLAFAVGMVLDSGIVVLENVVRLREQGKPVKEAAALGVGQVWGALLASTATTVAVFLPVVFLANEAGQLFADLAIAIAAAVVASLLIAVSLVPVAASQWLGDLGLEDRHAHWWRAASRWLMSLTATRKNRYGLILLLVTVPPLLSWLMLPEADYLPSGSRNRVSANINVAPGVNLDTIEKEMGQVIAKRMEPYLSGEKQPQVKHYFFVVYRGGAFMGVRAVNPKEVGELVPVLNSIVRGFPDSLAFARRDSLFRGFGGSGSVEINLQSRHLEALLDVARSGYSLIEETIPGASISPQPGLEMAEPEILLVPNERRIAEAGWTRETLANVARAFGSGLYVGEYFDGERRRNIVVRSEPWSSPEELAGMPVVTPQAGVLPLDELMQVQRTAGPNQIRRLDRRRTVTLSVRAPEGMSLERLMDIVRSKVAPQLSELLPEDGSIRYSGTAEKLDQALTAMGGSFLLAIALLYLLMSALFRSFVDSLLVLVVLPLATVGGAIALQLVNFVTFQPLDLLTMIGFVILLGLVVNNAILLVYQTRSAERSGLSRRDAVSQAIQLRLRPILMSTLTSLFGMLPLLLVPGAGTELYRGLAAVIVGGLAVSTLFTLILLPALLRLGESDSSDDTASATIQT</sequence>
<dbReference type="SUPFAM" id="SSF82693">
    <property type="entry name" value="Multidrug efflux transporter AcrB pore domain, PN1, PN2, PC1 and PC2 subdomains"/>
    <property type="match status" value="2"/>
</dbReference>
<feature type="transmembrane region" description="Helical" evidence="1">
    <location>
        <begin position="872"/>
        <end position="896"/>
    </location>
</feature>
<keyword evidence="1" id="KW-1133">Transmembrane helix</keyword>